<sequence>MAGLCEGGNEPPGSLKASNDYESSLSLRAGSQLMSGMQILAALCIKVDWKKGWNTKGSTITSVYEMNSRSTVRVSVMDSKVAVLMGSLRAHLPEVMRSDGSVDG</sequence>
<keyword evidence="2" id="KW-1185">Reference proteome</keyword>
<dbReference type="EMBL" id="JAJSOF020000025">
    <property type="protein sequence ID" value="KAJ4434610.1"/>
    <property type="molecule type" value="Genomic_DNA"/>
</dbReference>
<organism evidence="1 2">
    <name type="scientific">Periplaneta americana</name>
    <name type="common">American cockroach</name>
    <name type="synonym">Blatta americana</name>
    <dbReference type="NCBI Taxonomy" id="6978"/>
    <lineage>
        <taxon>Eukaryota</taxon>
        <taxon>Metazoa</taxon>
        <taxon>Ecdysozoa</taxon>
        <taxon>Arthropoda</taxon>
        <taxon>Hexapoda</taxon>
        <taxon>Insecta</taxon>
        <taxon>Pterygota</taxon>
        <taxon>Neoptera</taxon>
        <taxon>Polyneoptera</taxon>
        <taxon>Dictyoptera</taxon>
        <taxon>Blattodea</taxon>
        <taxon>Blattoidea</taxon>
        <taxon>Blattidae</taxon>
        <taxon>Blattinae</taxon>
        <taxon>Periplaneta</taxon>
    </lineage>
</organism>
<protein>
    <submittedName>
        <fullName evidence="1">Uncharacterized protein</fullName>
    </submittedName>
</protein>
<proteinExistence type="predicted"/>
<evidence type="ECO:0000313" key="1">
    <source>
        <dbReference type="EMBL" id="KAJ4434610.1"/>
    </source>
</evidence>
<evidence type="ECO:0000313" key="2">
    <source>
        <dbReference type="Proteomes" id="UP001148838"/>
    </source>
</evidence>
<accession>A0ABQ8SMD5</accession>
<gene>
    <name evidence="1" type="ORF">ANN_23172</name>
</gene>
<name>A0ABQ8SMD5_PERAM</name>
<reference evidence="1 2" key="1">
    <citation type="journal article" date="2022" name="Allergy">
        <title>Genome assembly and annotation of Periplaneta americana reveal a comprehensive cockroach allergen profile.</title>
        <authorList>
            <person name="Wang L."/>
            <person name="Xiong Q."/>
            <person name="Saelim N."/>
            <person name="Wang L."/>
            <person name="Nong W."/>
            <person name="Wan A.T."/>
            <person name="Shi M."/>
            <person name="Liu X."/>
            <person name="Cao Q."/>
            <person name="Hui J.H.L."/>
            <person name="Sookrung N."/>
            <person name="Leung T.F."/>
            <person name="Tungtrongchitr A."/>
            <person name="Tsui S.K.W."/>
        </authorList>
    </citation>
    <scope>NUCLEOTIDE SEQUENCE [LARGE SCALE GENOMIC DNA]</scope>
    <source>
        <strain evidence="1">PWHHKU_190912</strain>
    </source>
</reference>
<dbReference type="Proteomes" id="UP001148838">
    <property type="component" value="Unassembled WGS sequence"/>
</dbReference>
<comment type="caution">
    <text evidence="1">The sequence shown here is derived from an EMBL/GenBank/DDBJ whole genome shotgun (WGS) entry which is preliminary data.</text>
</comment>